<proteinExistence type="predicted"/>
<accession>A0ABR3TXC7</accession>
<sequence>MSPPPLPGTAVTSDDARYGSVSGGSLAARQLSAGSESYYGDDVADRTLPEIFPRPPTASSARNQAAGDDARENAARNRSSFPAPLSVPSKGLNPRDTVNYSLEAETSPSSAQFRVDNTQSRLFLDHSSDEESAQEAPKRNSGGSLRRKRAYSSGLRDFSDPTHRWSVQEPGERFYTPDGIPDGYNERSAHRSYLIEDSPEPPSLEGVVDLSNTVDTTYHSRYAPVDVEVLPARHFVRNEVGGLSEIPEDQIRGRSTGNRARNWLVAETVSRQRGDATAREPRKFTARKFPGTEGDEMRYTTEEGFARTETTWVHPPTIETGARDSGQTEPLYVRGKHEDAINEATDEPRPPKSLKDLAGGIHDAPFDECVEFEAANEKMKTLHIKSDSGVGRMQGGSA</sequence>
<feature type="compositionally biased region" description="Polar residues" evidence="1">
    <location>
        <begin position="96"/>
        <end position="121"/>
    </location>
</feature>
<dbReference type="Proteomes" id="UP001521184">
    <property type="component" value="Unassembled WGS sequence"/>
</dbReference>
<keyword evidence="3" id="KW-1185">Reference proteome</keyword>
<evidence type="ECO:0000256" key="1">
    <source>
        <dbReference type="SAM" id="MobiDB-lite"/>
    </source>
</evidence>
<reference evidence="2 3" key="1">
    <citation type="journal article" date="2023" name="Plant Dis.">
        <title>First Report of Diplodia intermedia Causing Canker and Dieback Diseases on Apple Trees in Canada.</title>
        <authorList>
            <person name="Ellouze W."/>
            <person name="Ilyukhin E."/>
            <person name="Sulman M."/>
            <person name="Ali S."/>
        </authorList>
    </citation>
    <scope>NUCLEOTIDE SEQUENCE [LARGE SCALE GENOMIC DNA]</scope>
    <source>
        <strain evidence="2 3">M45-28</strain>
    </source>
</reference>
<dbReference type="EMBL" id="JAKEKT020000014">
    <property type="protein sequence ID" value="KAL1646841.1"/>
    <property type="molecule type" value="Genomic_DNA"/>
</dbReference>
<comment type="caution">
    <text evidence="2">The sequence shown here is derived from an EMBL/GenBank/DDBJ whole genome shotgun (WGS) entry which is preliminary data.</text>
</comment>
<organism evidence="2 3">
    <name type="scientific">Diplodia intermedia</name>
    <dbReference type="NCBI Taxonomy" id="856260"/>
    <lineage>
        <taxon>Eukaryota</taxon>
        <taxon>Fungi</taxon>
        <taxon>Dikarya</taxon>
        <taxon>Ascomycota</taxon>
        <taxon>Pezizomycotina</taxon>
        <taxon>Dothideomycetes</taxon>
        <taxon>Dothideomycetes incertae sedis</taxon>
        <taxon>Botryosphaeriales</taxon>
        <taxon>Botryosphaeriaceae</taxon>
        <taxon>Diplodia</taxon>
    </lineage>
</organism>
<protein>
    <submittedName>
        <fullName evidence="2">Uncharacterized protein</fullName>
    </submittedName>
</protein>
<feature type="compositionally biased region" description="Basic and acidic residues" evidence="1">
    <location>
        <begin position="340"/>
        <end position="355"/>
    </location>
</feature>
<gene>
    <name evidence="2" type="ORF">SLS58_002976</name>
</gene>
<evidence type="ECO:0000313" key="3">
    <source>
        <dbReference type="Proteomes" id="UP001521184"/>
    </source>
</evidence>
<feature type="region of interest" description="Disordered" evidence="1">
    <location>
        <begin position="340"/>
        <end position="360"/>
    </location>
</feature>
<feature type="region of interest" description="Disordered" evidence="1">
    <location>
        <begin position="1"/>
        <end position="22"/>
    </location>
</feature>
<feature type="region of interest" description="Disordered" evidence="1">
    <location>
        <begin position="39"/>
        <end position="186"/>
    </location>
</feature>
<name>A0ABR3TXC7_9PEZI</name>
<evidence type="ECO:0000313" key="2">
    <source>
        <dbReference type="EMBL" id="KAL1646841.1"/>
    </source>
</evidence>